<evidence type="ECO:0000259" key="3">
    <source>
        <dbReference type="SMART" id="SM00328"/>
    </source>
</evidence>
<dbReference type="GO" id="GO:0005615">
    <property type="term" value="C:extracellular space"/>
    <property type="evidence" value="ECO:0000318"/>
    <property type="project" value="GO_Central"/>
</dbReference>
<dbReference type="OrthoDB" id="10255543at2759"/>
<sequence length="496" mass="54483">MATLKKISSQILVGFLVGCALLQLTRGFTVGDYPKWKLAGWNKLPGFKARITQKGLDFFRDIGMETIQKHIREMHIPSQHGSAGPIDYDATNIRIVSFGLPASVDPNIPSKDGLALHVRKGSFSLHGDLRYKFVLTHHGHFDAKLADISLDANIRIGVDSTGRPTASAESCYFHVGYVHVDLHGTARMFEDKVADKLKQTLNQQVCSSVNKAINQDLENKLRALNVTIPYKDMFKFDYSLVQSPSFNGSVDTAHKGEVYPIGSKAECPIPIPGIPQDSDRTSKMLFLWVTDYLPNSAGYVLQETGHLQHTVTPENVPPEYNKYLNTSSMALKMLIPQINKMYPNMAMWISLNSTKAPAVKIAPGCIQAVLTADCSPYAVQQNKTKTFLFTLGVTITVELTVGTKGNNITWVVSSFRTTLKEGHSEVGPIPVSSIQQKVDMAIKLFILPKINRMGVAGVPLPKMDGFEMTNTSITPGLGFLKIGTDLVHTHQSANAA</sequence>
<reference evidence="6" key="1">
    <citation type="submission" date="2015-02" db="EMBL/GenBank/DDBJ databases">
        <title>Genome sequencing for Strongylocentrotus purpuratus.</title>
        <authorList>
            <person name="Murali S."/>
            <person name="Liu Y."/>
            <person name="Vee V."/>
            <person name="English A."/>
            <person name="Wang M."/>
            <person name="Skinner E."/>
            <person name="Han Y."/>
            <person name="Muzny D.M."/>
            <person name="Worley K.C."/>
            <person name="Gibbs R.A."/>
        </authorList>
    </citation>
    <scope>NUCLEOTIDE SEQUENCE</scope>
</reference>
<dbReference type="Pfam" id="PF02886">
    <property type="entry name" value="LBP_BPI_CETP_C"/>
    <property type="match status" value="1"/>
</dbReference>
<dbReference type="FunCoup" id="A0A7M7SU96">
    <property type="interactions" value="215"/>
</dbReference>
<dbReference type="InterPro" id="IPR032942">
    <property type="entry name" value="BPI/LBP/Plunc"/>
</dbReference>
<dbReference type="Pfam" id="PF01273">
    <property type="entry name" value="LBP_BPI_CETP"/>
    <property type="match status" value="1"/>
</dbReference>
<name>A0A7M7SU96_STRPU</name>
<dbReference type="OMA" id="NCSALIA"/>
<dbReference type="PANTHER" id="PTHR10504:SF131">
    <property type="entry name" value="BPI2 DOMAIN-CONTAINING PROTEIN"/>
    <property type="match status" value="1"/>
</dbReference>
<dbReference type="SMART" id="SM00328">
    <property type="entry name" value="BPI1"/>
    <property type="match status" value="1"/>
</dbReference>
<evidence type="ECO:0000256" key="1">
    <source>
        <dbReference type="ARBA" id="ARBA00007292"/>
    </source>
</evidence>
<dbReference type="SMART" id="SM00329">
    <property type="entry name" value="BPI2"/>
    <property type="match status" value="1"/>
</dbReference>
<dbReference type="GeneID" id="100889613"/>
<feature type="domain" description="Lipid-binding serum glycoprotein C-terminal" evidence="4">
    <location>
        <begin position="279"/>
        <end position="484"/>
    </location>
</feature>
<keyword evidence="6" id="KW-1185">Reference proteome</keyword>
<reference evidence="5" key="2">
    <citation type="submission" date="2021-01" db="UniProtKB">
        <authorList>
            <consortium name="EnsemblMetazoa"/>
        </authorList>
    </citation>
    <scope>IDENTIFICATION</scope>
</reference>
<dbReference type="InterPro" id="IPR017943">
    <property type="entry name" value="Bactericidal_perm-incr_a/b_dom"/>
</dbReference>
<dbReference type="InParanoid" id="A0A7M7SU96"/>
<dbReference type="EnsemblMetazoa" id="XM_030975989">
    <property type="protein sequence ID" value="XP_030831849"/>
    <property type="gene ID" value="LOC100889613"/>
</dbReference>
<dbReference type="Proteomes" id="UP000007110">
    <property type="component" value="Unassembled WGS sequence"/>
</dbReference>
<dbReference type="PANTHER" id="PTHR10504">
    <property type="entry name" value="BACTERICIDAL PERMEABILITY-INCREASING BPI PROTEIN-RELATED"/>
    <property type="match status" value="1"/>
</dbReference>
<evidence type="ECO:0000259" key="4">
    <source>
        <dbReference type="SMART" id="SM00329"/>
    </source>
</evidence>
<evidence type="ECO:0000313" key="6">
    <source>
        <dbReference type="Proteomes" id="UP000007110"/>
    </source>
</evidence>
<evidence type="ECO:0000256" key="2">
    <source>
        <dbReference type="ARBA" id="ARBA00023157"/>
    </source>
</evidence>
<keyword evidence="2" id="KW-1015">Disulfide bond</keyword>
<comment type="similarity">
    <text evidence="1">Belongs to the BPI/LBP/Plunc superfamily. BPI/LBP family.</text>
</comment>
<dbReference type="GO" id="GO:0008289">
    <property type="term" value="F:lipid binding"/>
    <property type="evidence" value="ECO:0007669"/>
    <property type="project" value="InterPro"/>
</dbReference>
<dbReference type="Gene3D" id="3.15.10.10">
    <property type="entry name" value="Bactericidal permeability-increasing protein, domain 1"/>
    <property type="match status" value="1"/>
</dbReference>
<dbReference type="RefSeq" id="XP_030831849.1">
    <property type="nucleotide sequence ID" value="XM_030975989.1"/>
</dbReference>
<evidence type="ECO:0000313" key="5">
    <source>
        <dbReference type="EnsemblMetazoa" id="XP_030831849"/>
    </source>
</evidence>
<dbReference type="AlphaFoldDB" id="A0A7M7SU96"/>
<feature type="domain" description="Lipid-binding serum glycoprotein N-terminal" evidence="3">
    <location>
        <begin position="50"/>
        <end position="263"/>
    </location>
</feature>
<dbReference type="SUPFAM" id="SSF55394">
    <property type="entry name" value="Bactericidal permeability-increasing protein, BPI"/>
    <property type="match status" value="2"/>
</dbReference>
<dbReference type="Gene3D" id="3.15.20.10">
    <property type="entry name" value="Bactericidal permeability-increasing protein, domain 2"/>
    <property type="match status" value="1"/>
</dbReference>
<proteinExistence type="inferred from homology"/>
<dbReference type="FunFam" id="3.15.20.10:FF:000001">
    <property type="entry name" value="Phospholipid transfer protein"/>
    <property type="match status" value="1"/>
</dbReference>
<dbReference type="InterPro" id="IPR017942">
    <property type="entry name" value="Lipid-bd_serum_glycop_N"/>
</dbReference>
<dbReference type="InterPro" id="IPR001124">
    <property type="entry name" value="Lipid-bd_serum_glycop_C"/>
</dbReference>
<protein>
    <submittedName>
        <fullName evidence="5">Uncharacterized protein</fullName>
    </submittedName>
</protein>
<dbReference type="KEGG" id="spu:100889613"/>
<dbReference type="PROSITE" id="PS51257">
    <property type="entry name" value="PROKAR_LIPOPROTEIN"/>
    <property type="match status" value="1"/>
</dbReference>
<accession>A0A7M7SU96</accession>
<organism evidence="5 6">
    <name type="scientific">Strongylocentrotus purpuratus</name>
    <name type="common">Purple sea urchin</name>
    <dbReference type="NCBI Taxonomy" id="7668"/>
    <lineage>
        <taxon>Eukaryota</taxon>
        <taxon>Metazoa</taxon>
        <taxon>Echinodermata</taxon>
        <taxon>Eleutherozoa</taxon>
        <taxon>Echinozoa</taxon>
        <taxon>Echinoidea</taxon>
        <taxon>Euechinoidea</taxon>
        <taxon>Echinacea</taxon>
        <taxon>Camarodonta</taxon>
        <taxon>Echinidea</taxon>
        <taxon>Strongylocentrotidae</taxon>
        <taxon>Strongylocentrotus</taxon>
    </lineage>
</organism>